<reference evidence="29" key="1">
    <citation type="submission" date="2017-01" db="EMBL/GenBank/DDBJ databases">
        <title>Comparative genomics of anhydrobiosis in the tardigrade Hypsibius dujardini.</title>
        <authorList>
            <person name="Yoshida Y."/>
            <person name="Koutsovoulos G."/>
            <person name="Laetsch D."/>
            <person name="Stevens L."/>
            <person name="Kumar S."/>
            <person name="Horikawa D."/>
            <person name="Ishino K."/>
            <person name="Komine S."/>
            <person name="Tomita M."/>
            <person name="Blaxter M."/>
            <person name="Arakawa K."/>
        </authorList>
    </citation>
    <scope>NUCLEOTIDE SEQUENCE [LARGE SCALE GENOMIC DNA]</scope>
    <source>
        <strain evidence="29">Z151</strain>
    </source>
</reference>
<evidence type="ECO:0000256" key="20">
    <source>
        <dbReference type="ARBA" id="ARBA00041069"/>
    </source>
</evidence>
<feature type="domain" description="Glycoside hydrolase family 2 catalytic" evidence="24">
    <location>
        <begin position="413"/>
        <end position="529"/>
    </location>
</feature>
<dbReference type="GO" id="GO:0005975">
    <property type="term" value="P:carbohydrate metabolic process"/>
    <property type="evidence" value="ECO:0007669"/>
    <property type="project" value="InterPro"/>
</dbReference>
<dbReference type="InterPro" id="IPR041625">
    <property type="entry name" value="Beta-mannosidase_Ig"/>
</dbReference>
<dbReference type="PANTHER" id="PTHR43730:SF1">
    <property type="entry name" value="BETA-MANNOSIDASE"/>
    <property type="match status" value="1"/>
</dbReference>
<keyword evidence="10" id="KW-0964">Secreted</keyword>
<dbReference type="GO" id="GO:0005576">
    <property type="term" value="C:extracellular region"/>
    <property type="evidence" value="ECO:0007669"/>
    <property type="project" value="UniProtKB-SubCell"/>
</dbReference>
<dbReference type="SUPFAM" id="SSF51445">
    <property type="entry name" value="(Trans)glycosidases"/>
    <property type="match status" value="1"/>
</dbReference>
<feature type="signal peptide" evidence="22">
    <location>
        <begin position="1"/>
        <end position="17"/>
    </location>
</feature>
<comment type="subcellular location">
    <subcellularLocation>
        <location evidence="3">Lysosome</location>
    </subcellularLocation>
    <subcellularLocation>
        <location evidence="4">Secreted</location>
    </subcellularLocation>
</comment>
<keyword evidence="14" id="KW-0325">Glycoprotein</keyword>
<dbReference type="Gene3D" id="2.60.120.260">
    <property type="entry name" value="Galactose-binding domain-like"/>
    <property type="match status" value="1"/>
</dbReference>
<evidence type="ECO:0000256" key="3">
    <source>
        <dbReference type="ARBA" id="ARBA00004371"/>
    </source>
</evidence>
<dbReference type="Pfam" id="PF00703">
    <property type="entry name" value="Glyco_hydro_2"/>
    <property type="match status" value="1"/>
</dbReference>
<evidence type="ECO:0000256" key="11">
    <source>
        <dbReference type="ARBA" id="ARBA00022729"/>
    </source>
</evidence>
<dbReference type="FunFam" id="2.60.120.260:FF:000060">
    <property type="entry name" value="Probable beta-mannosidase"/>
    <property type="match status" value="1"/>
</dbReference>
<keyword evidence="13" id="KW-1015">Disulfide bond</keyword>
<comment type="subunit">
    <text evidence="6">Monomer.</text>
</comment>
<comment type="caution">
    <text evidence="28">The sequence shown here is derived from an EMBL/GenBank/DDBJ whole genome shotgun (WGS) entry which is preliminary data.</text>
</comment>
<evidence type="ECO:0000259" key="27">
    <source>
        <dbReference type="Pfam" id="PF22666"/>
    </source>
</evidence>
<dbReference type="Gene3D" id="2.60.40.10">
    <property type="entry name" value="Immunoglobulins"/>
    <property type="match status" value="3"/>
</dbReference>
<comment type="catalytic activity">
    <reaction evidence="1">
        <text>Hydrolysis of terminal, non-reducing beta-D-mannose residues in beta-D-mannosides.</text>
        <dbReference type="EC" id="3.2.1.25"/>
    </reaction>
</comment>
<evidence type="ECO:0000256" key="7">
    <source>
        <dbReference type="ARBA" id="ARBA00011738"/>
    </source>
</evidence>
<dbReference type="InterPro" id="IPR008979">
    <property type="entry name" value="Galactose-bd-like_sf"/>
</dbReference>
<evidence type="ECO:0000313" key="29">
    <source>
        <dbReference type="Proteomes" id="UP000192578"/>
    </source>
</evidence>
<comment type="function">
    <text evidence="2">Exoglycosidase that cleaves the single beta-linked mannose residue from the non-reducing end of all N-linked glycoprotein oligosaccharides.</text>
</comment>
<evidence type="ECO:0000256" key="17">
    <source>
        <dbReference type="ARBA" id="ARBA00032581"/>
    </source>
</evidence>
<keyword evidence="11 22" id="KW-0732">Signal</keyword>
<dbReference type="EMBL" id="MTYJ01000002">
    <property type="protein sequence ID" value="OQV25827.1"/>
    <property type="molecule type" value="Genomic_DNA"/>
</dbReference>
<evidence type="ECO:0000256" key="13">
    <source>
        <dbReference type="ARBA" id="ARBA00023157"/>
    </source>
</evidence>
<evidence type="ECO:0000256" key="9">
    <source>
        <dbReference type="ARBA" id="ARBA00015707"/>
    </source>
</evidence>
<dbReference type="Pfam" id="PF17753">
    <property type="entry name" value="Ig_mannosidase"/>
    <property type="match status" value="1"/>
</dbReference>
<accession>A0A1W0XEE0</accession>
<evidence type="ECO:0000256" key="12">
    <source>
        <dbReference type="ARBA" id="ARBA00022801"/>
    </source>
</evidence>
<keyword evidence="12" id="KW-0378">Hydrolase</keyword>
<dbReference type="InterPro" id="IPR050887">
    <property type="entry name" value="Beta-mannosidase_GH2"/>
</dbReference>
<keyword evidence="16" id="KW-0326">Glycosidase</keyword>
<dbReference type="GO" id="GO:0005764">
    <property type="term" value="C:lysosome"/>
    <property type="evidence" value="ECO:0007669"/>
    <property type="project" value="UniProtKB-SubCell"/>
</dbReference>
<comment type="subunit">
    <text evidence="7">Homodimer.</text>
</comment>
<evidence type="ECO:0000256" key="1">
    <source>
        <dbReference type="ARBA" id="ARBA00000829"/>
    </source>
</evidence>
<dbReference type="SUPFAM" id="SSF49303">
    <property type="entry name" value="beta-Galactosidase/glucuronidase domain"/>
    <property type="match status" value="2"/>
</dbReference>
<feature type="domain" description="Beta-mannosidase-like galactose-binding" evidence="27">
    <location>
        <begin position="91"/>
        <end position="271"/>
    </location>
</feature>
<evidence type="ECO:0000259" key="25">
    <source>
        <dbReference type="Pfam" id="PF17753"/>
    </source>
</evidence>
<dbReference type="Proteomes" id="UP000192578">
    <property type="component" value="Unassembled WGS sequence"/>
</dbReference>
<dbReference type="Pfam" id="PF02836">
    <property type="entry name" value="Glyco_hydro_2_C"/>
    <property type="match status" value="1"/>
</dbReference>
<evidence type="ECO:0000256" key="4">
    <source>
        <dbReference type="ARBA" id="ARBA00004613"/>
    </source>
</evidence>
<dbReference type="Pfam" id="PF17786">
    <property type="entry name" value="Mannosidase_ig"/>
    <property type="match status" value="1"/>
</dbReference>
<proteinExistence type="inferred from homology"/>
<dbReference type="Pfam" id="PF22666">
    <property type="entry name" value="Glyco_hydro_2_N2"/>
    <property type="match status" value="1"/>
</dbReference>
<dbReference type="FunFam" id="3.20.20.80:FF:000035">
    <property type="entry name" value="Mannosidase beta"/>
    <property type="match status" value="1"/>
</dbReference>
<keyword evidence="29" id="KW-1185">Reference proteome</keyword>
<name>A0A1W0XEE0_HYPEX</name>
<evidence type="ECO:0000313" key="28">
    <source>
        <dbReference type="EMBL" id="OQV25827.1"/>
    </source>
</evidence>
<feature type="domain" description="Beta-mannosidase Ig-fold" evidence="25">
    <location>
        <begin position="880"/>
        <end position="952"/>
    </location>
</feature>
<dbReference type="EC" id="3.2.1.25" evidence="8"/>
<dbReference type="InterPro" id="IPR006103">
    <property type="entry name" value="Glyco_hydro_2_cat"/>
</dbReference>
<evidence type="ECO:0000256" key="22">
    <source>
        <dbReference type="SAM" id="SignalP"/>
    </source>
</evidence>
<dbReference type="PANTHER" id="PTHR43730">
    <property type="entry name" value="BETA-MANNOSIDASE"/>
    <property type="match status" value="1"/>
</dbReference>
<evidence type="ECO:0000256" key="19">
    <source>
        <dbReference type="ARBA" id="ARBA00038429"/>
    </source>
</evidence>
<evidence type="ECO:0000259" key="24">
    <source>
        <dbReference type="Pfam" id="PF02836"/>
    </source>
</evidence>
<feature type="domain" description="Glycoside hydrolase family 2 immunoglobulin-like beta-sandwich" evidence="23">
    <location>
        <begin position="283"/>
        <end position="390"/>
    </location>
</feature>
<dbReference type="GO" id="GO:0006516">
    <property type="term" value="P:glycoprotein catabolic process"/>
    <property type="evidence" value="ECO:0007669"/>
    <property type="project" value="TreeGrafter"/>
</dbReference>
<gene>
    <name evidence="28" type="ORF">BV898_00753</name>
</gene>
<dbReference type="InterPro" id="IPR041447">
    <property type="entry name" value="Mannosidase_ig"/>
</dbReference>
<protein>
    <recommendedName>
        <fullName evidence="9">Beta-mannosidase</fullName>
        <ecNumber evidence="8">3.2.1.25</ecNumber>
    </recommendedName>
    <alternativeName>
        <fullName evidence="20">Beta-mannosidase B</fullName>
    </alternativeName>
    <alternativeName>
        <fullName evidence="17">Lysosomal beta A mannosidase</fullName>
    </alternativeName>
    <alternativeName>
        <fullName evidence="18">Mannanase</fullName>
    </alternativeName>
    <alternativeName>
        <fullName evidence="21">Mannanase B</fullName>
    </alternativeName>
</protein>
<evidence type="ECO:0000256" key="14">
    <source>
        <dbReference type="ARBA" id="ARBA00023180"/>
    </source>
</evidence>
<evidence type="ECO:0000256" key="18">
    <source>
        <dbReference type="ARBA" id="ARBA00033445"/>
    </source>
</evidence>
<evidence type="ECO:0000256" key="2">
    <source>
        <dbReference type="ARBA" id="ARBA00003150"/>
    </source>
</evidence>
<evidence type="ECO:0000256" key="10">
    <source>
        <dbReference type="ARBA" id="ARBA00022525"/>
    </source>
</evidence>
<evidence type="ECO:0000256" key="15">
    <source>
        <dbReference type="ARBA" id="ARBA00023228"/>
    </source>
</evidence>
<evidence type="ECO:0000256" key="16">
    <source>
        <dbReference type="ARBA" id="ARBA00023295"/>
    </source>
</evidence>
<dbReference type="InterPro" id="IPR036156">
    <property type="entry name" value="Beta-gal/glucu_dom_sf"/>
</dbReference>
<evidence type="ECO:0000259" key="23">
    <source>
        <dbReference type="Pfam" id="PF00703"/>
    </source>
</evidence>
<organism evidence="28 29">
    <name type="scientific">Hypsibius exemplaris</name>
    <name type="common">Freshwater tardigrade</name>
    <dbReference type="NCBI Taxonomy" id="2072580"/>
    <lineage>
        <taxon>Eukaryota</taxon>
        <taxon>Metazoa</taxon>
        <taxon>Ecdysozoa</taxon>
        <taxon>Tardigrada</taxon>
        <taxon>Eutardigrada</taxon>
        <taxon>Parachela</taxon>
        <taxon>Hypsibioidea</taxon>
        <taxon>Hypsibiidae</taxon>
        <taxon>Hypsibius</taxon>
    </lineage>
</organism>
<comment type="similarity">
    <text evidence="19">Belongs to the glycosyl hydrolase 2 family. Beta-mannosidase B subfamily.</text>
</comment>
<dbReference type="SUPFAM" id="SSF49785">
    <property type="entry name" value="Galactose-binding domain-like"/>
    <property type="match status" value="1"/>
</dbReference>
<keyword evidence="15" id="KW-0458">Lysosome</keyword>
<dbReference type="InterPro" id="IPR013783">
    <property type="entry name" value="Ig-like_fold"/>
</dbReference>
<evidence type="ECO:0000256" key="21">
    <source>
        <dbReference type="ARBA" id="ARBA00041614"/>
    </source>
</evidence>
<dbReference type="InterPro" id="IPR017853">
    <property type="entry name" value="GH"/>
</dbReference>
<feature type="chain" id="PRO_5010695181" description="Beta-mannosidase" evidence="22">
    <location>
        <begin position="18"/>
        <end position="954"/>
    </location>
</feature>
<dbReference type="InterPro" id="IPR006102">
    <property type="entry name" value="Ig-like_GH2"/>
</dbReference>
<evidence type="ECO:0000259" key="26">
    <source>
        <dbReference type="Pfam" id="PF17786"/>
    </source>
</evidence>
<evidence type="ECO:0000256" key="8">
    <source>
        <dbReference type="ARBA" id="ARBA00012754"/>
    </source>
</evidence>
<dbReference type="InterPro" id="IPR054593">
    <property type="entry name" value="Beta-mannosidase-like_N2"/>
</dbReference>
<dbReference type="Gene3D" id="3.20.20.80">
    <property type="entry name" value="Glycosidases"/>
    <property type="match status" value="1"/>
</dbReference>
<evidence type="ECO:0000256" key="5">
    <source>
        <dbReference type="ARBA" id="ARBA00004740"/>
    </source>
</evidence>
<feature type="domain" description="Mannosidase Ig/CBM-like" evidence="26">
    <location>
        <begin position="771"/>
        <end position="867"/>
    </location>
</feature>
<dbReference type="GO" id="GO:0004567">
    <property type="term" value="F:beta-mannosidase activity"/>
    <property type="evidence" value="ECO:0007669"/>
    <property type="project" value="UniProtKB-EC"/>
</dbReference>
<sequence length="954" mass="108412">MCRMILNLALIALLVSATFLKFHGMRFVSSKGDVAMKYVSTVVTLINALLCLCSACLSSKSSFAPKSMESITVAEDITNWANFILDLNGEWLVRSGPKNASTYAAQVPGNIYTDLVKNGTLSEDPYYRFNDEKYRWVSKLDWEFTRSFQVPSTLNYTKIILVCDGLDAIASISVNDQLVGTTVNQFVQYFFDVKKYLKLNSQNKITIRFKSPTGYASEQFYQHIWDRKYIVPPPCPPPEFHGDCHPNFIRKAQSSFSWDWGPSFPTVGIWKGIRIVGYNTVVIESVTVSPIWYQSIDAWAIKLQIYLRATDKTQRVAITTKIPELGLSQQEGVALESGASNVTFVYKIPSRVKKWWPNGYGGQKLYDLTVTVQGRFDPNEESKTVKVGFRTVELVQEPLPGGNVSGLSFYFRVNGVSIWAKGSNWIPAHSFQSSVTEDYVRWLLESTTAANMNMLRVWGGGYYETDFFYQTCDELGILIWQDFMFACAMYPTTEQFLATVREEVRSNVLRLQHHPSIVLWSANNENEVAYVENWYFTNVAAKTFKNDYIELYIDVIRDEFLKYEIDGGRPWIPSSPTNGKLTEEQGWIAKDPRSNLYGDAHFYSYLVDPWDWKLYPPTRFASEYGFQSWESVESLANYSLPEDRTYHSEFANHRQHHPLGQIEMLFEISRRFKLPSEPYGQRDFPGIVYLTQVNQAMALKTETEYYRRMQDTFLADSSGGTQGALYWQLNSIWPSASWSSIEFGGKWKMAHYYAKEFFEPVLLSPYVDGDQFLVTLINDNTTTVTGELHLEVYGFADGFQPKLNRSLMVKQKPQSATVVFTEDVKTLLQRSSCVKAADCFVVASLIVPGSDVVIGVPNVYFLGAPKDTTIPRASMKVAAVKQVDGSPRVFTISVEAAAVAPFIWLEATGIAGRFSRNGHMQYHPVEDVQFTARSDTNAADLRRSLKIMSLMDVY</sequence>
<evidence type="ECO:0000256" key="6">
    <source>
        <dbReference type="ARBA" id="ARBA00011245"/>
    </source>
</evidence>
<comment type="pathway">
    <text evidence="5">Glycan metabolism; N-glycan degradation.</text>
</comment>
<dbReference type="AlphaFoldDB" id="A0A1W0XEE0"/>
<dbReference type="OrthoDB" id="2866996at2759"/>